<comment type="similarity">
    <text evidence="2">Belongs to the HOP2 family.</text>
</comment>
<dbReference type="InterPro" id="IPR010776">
    <property type="entry name" value="Hop2_WH_dom"/>
</dbReference>
<feature type="domain" description="Leucine zipper with capping helix" evidence="10">
    <location>
        <begin position="151"/>
        <end position="207"/>
    </location>
</feature>
<dbReference type="InterPro" id="IPR040661">
    <property type="entry name" value="LZ3wCH"/>
</dbReference>
<evidence type="ECO:0000313" key="12">
    <source>
        <dbReference type="Proteomes" id="UP000596661"/>
    </source>
</evidence>
<dbReference type="OMA" id="QKYHREW"/>
<dbReference type="Gramene" id="evm.model.02.2985">
    <property type="protein sequence ID" value="cds.evm.model.02.2985"/>
    <property type="gene ID" value="evm.TU.02.2985"/>
</dbReference>
<evidence type="ECO:0000259" key="10">
    <source>
        <dbReference type="Pfam" id="PF18517"/>
    </source>
</evidence>
<evidence type="ECO:0000256" key="4">
    <source>
        <dbReference type="ARBA" id="ARBA00023054"/>
    </source>
</evidence>
<dbReference type="FunFam" id="1.10.10.10:FF:000394">
    <property type="entry name" value="Homologous-pairing protein 2 homolog"/>
    <property type="match status" value="1"/>
</dbReference>
<evidence type="ECO:0000256" key="2">
    <source>
        <dbReference type="ARBA" id="ARBA00007922"/>
    </source>
</evidence>
<evidence type="ECO:0000256" key="3">
    <source>
        <dbReference type="ARBA" id="ARBA00016093"/>
    </source>
</evidence>
<dbReference type="PANTHER" id="PTHR15938:SF0">
    <property type="entry name" value="HOMOLOGOUS-PAIRING PROTEIN 2 HOMOLOG"/>
    <property type="match status" value="1"/>
</dbReference>
<dbReference type="Proteomes" id="UP000596661">
    <property type="component" value="Chromosome 2"/>
</dbReference>
<dbReference type="PANTHER" id="PTHR15938">
    <property type="entry name" value="TBP-1 INTERACTING PROTEIN"/>
    <property type="match status" value="1"/>
</dbReference>
<evidence type="ECO:0000256" key="1">
    <source>
        <dbReference type="ARBA" id="ARBA00004123"/>
    </source>
</evidence>
<comment type="subcellular location">
    <subcellularLocation>
        <location evidence="1">Nucleus</location>
    </subcellularLocation>
</comment>
<dbReference type="EMBL" id="UZAU01000241">
    <property type="status" value="NOT_ANNOTATED_CDS"/>
    <property type="molecule type" value="Genomic_DNA"/>
</dbReference>
<keyword evidence="7" id="KW-0469">Meiosis</keyword>
<dbReference type="AlphaFoldDB" id="A0A803NZK1"/>
<protein>
    <recommendedName>
        <fullName evidence="3">Homologous-pairing protein 2 homolog</fullName>
    </recommendedName>
</protein>
<reference evidence="11" key="2">
    <citation type="submission" date="2021-03" db="UniProtKB">
        <authorList>
            <consortium name="EnsemblPlants"/>
        </authorList>
    </citation>
    <scope>IDENTIFICATION</scope>
</reference>
<reference evidence="11" key="1">
    <citation type="submission" date="2018-11" db="EMBL/GenBank/DDBJ databases">
        <authorList>
            <person name="Grassa J C."/>
        </authorList>
    </citation>
    <scope>NUCLEOTIDE SEQUENCE [LARGE SCALE GENOMIC DNA]</scope>
</reference>
<dbReference type="GO" id="GO:0000709">
    <property type="term" value="P:meiotic joint molecule formation"/>
    <property type="evidence" value="ECO:0007669"/>
    <property type="project" value="TreeGrafter"/>
</dbReference>
<evidence type="ECO:0000259" key="9">
    <source>
        <dbReference type="Pfam" id="PF07106"/>
    </source>
</evidence>
<evidence type="ECO:0000256" key="7">
    <source>
        <dbReference type="ARBA" id="ARBA00023254"/>
    </source>
</evidence>
<dbReference type="SUPFAM" id="SSF46785">
    <property type="entry name" value="Winged helix' DNA-binding domain"/>
    <property type="match status" value="1"/>
</dbReference>
<dbReference type="InterPro" id="IPR036388">
    <property type="entry name" value="WH-like_DNA-bd_sf"/>
</dbReference>
<dbReference type="Pfam" id="PF07106">
    <property type="entry name" value="WHD_TBPIP"/>
    <property type="match status" value="1"/>
</dbReference>
<feature type="coiled-coil region" evidence="8">
    <location>
        <begin position="79"/>
        <end position="147"/>
    </location>
</feature>
<keyword evidence="6" id="KW-0539">Nucleus</keyword>
<keyword evidence="4 8" id="KW-0175">Coiled coil</keyword>
<evidence type="ECO:0000313" key="11">
    <source>
        <dbReference type="EnsemblPlants" id="cds.evm.model.02.2985"/>
    </source>
</evidence>
<dbReference type="EnsemblPlants" id="evm.model.02.2985">
    <property type="protein sequence ID" value="cds.evm.model.02.2985"/>
    <property type="gene ID" value="evm.TU.02.2985"/>
</dbReference>
<dbReference type="InterPro" id="IPR036390">
    <property type="entry name" value="WH_DNA-bd_sf"/>
</dbReference>
<dbReference type="GO" id="GO:0007129">
    <property type="term" value="P:homologous chromosome pairing at meiosis"/>
    <property type="evidence" value="ECO:0007669"/>
    <property type="project" value="TreeGrafter"/>
</dbReference>
<evidence type="ECO:0000256" key="6">
    <source>
        <dbReference type="ARBA" id="ARBA00023242"/>
    </source>
</evidence>
<sequence length="310" mass="35331">MAPAPKSDSAEAIVLNFVNEQNRPLNSQNVADALQKFNLKKASIQKALDNLADGGRISFKEYGKQKIYLARQDQFDIPNTEELTQMKEENARLQKQLEEEKKAIGEVEGEIKSLQSNLTLEQILAKEVKLRMEVKEMEDKLEKLRGGITLVKPEDREAIEKLYSEKISQWRKRKRMFKDLWDAITENSPKNLKEFKEELGLEYDEDVDVSLQSLGELLQRVLFFAKGNIAKFILDLRMVIGLACGREFDIWYKLKLLPVQVVNSIGPSIRHVGLIPSGPPTRGHSEIKNEKGENMGEVTYGGFLVLALRT</sequence>
<evidence type="ECO:0000256" key="5">
    <source>
        <dbReference type="ARBA" id="ARBA00023172"/>
    </source>
</evidence>
<dbReference type="Gene3D" id="1.10.10.10">
    <property type="entry name" value="Winged helix-like DNA-binding domain superfamily/Winged helix DNA-binding domain"/>
    <property type="match status" value="1"/>
</dbReference>
<dbReference type="GO" id="GO:0120230">
    <property type="term" value="F:recombinase activator activity"/>
    <property type="evidence" value="ECO:0007669"/>
    <property type="project" value="TreeGrafter"/>
</dbReference>
<dbReference type="GO" id="GO:0120231">
    <property type="term" value="C:DNA recombinase auxiliary factor complex"/>
    <property type="evidence" value="ECO:0007669"/>
    <property type="project" value="TreeGrafter"/>
</dbReference>
<name>A0A803NZK1_CANSA</name>
<feature type="domain" description="Homologous-pairing protein 2 winged helix" evidence="9">
    <location>
        <begin position="10"/>
        <end position="70"/>
    </location>
</feature>
<organism evidence="11 12">
    <name type="scientific">Cannabis sativa</name>
    <name type="common">Hemp</name>
    <name type="synonym">Marijuana</name>
    <dbReference type="NCBI Taxonomy" id="3483"/>
    <lineage>
        <taxon>Eukaryota</taxon>
        <taxon>Viridiplantae</taxon>
        <taxon>Streptophyta</taxon>
        <taxon>Embryophyta</taxon>
        <taxon>Tracheophyta</taxon>
        <taxon>Spermatophyta</taxon>
        <taxon>Magnoliopsida</taxon>
        <taxon>eudicotyledons</taxon>
        <taxon>Gunneridae</taxon>
        <taxon>Pentapetalae</taxon>
        <taxon>rosids</taxon>
        <taxon>fabids</taxon>
        <taxon>Rosales</taxon>
        <taxon>Cannabaceae</taxon>
        <taxon>Cannabis</taxon>
    </lineage>
</organism>
<dbReference type="GO" id="GO:0003690">
    <property type="term" value="F:double-stranded DNA binding"/>
    <property type="evidence" value="ECO:0007669"/>
    <property type="project" value="TreeGrafter"/>
</dbReference>
<proteinExistence type="inferred from homology"/>
<evidence type="ECO:0000256" key="8">
    <source>
        <dbReference type="SAM" id="Coils"/>
    </source>
</evidence>
<dbReference type="GO" id="GO:0010774">
    <property type="term" value="P:meiotic strand invasion involved in reciprocal meiotic recombination"/>
    <property type="evidence" value="ECO:0007669"/>
    <property type="project" value="TreeGrafter"/>
</dbReference>
<keyword evidence="12" id="KW-1185">Reference proteome</keyword>
<keyword evidence="5" id="KW-0233">DNA recombination</keyword>
<dbReference type="GO" id="GO:0000794">
    <property type="term" value="C:condensed nuclear chromosome"/>
    <property type="evidence" value="ECO:0007669"/>
    <property type="project" value="TreeGrafter"/>
</dbReference>
<dbReference type="Pfam" id="PF18517">
    <property type="entry name" value="LZ3wCH"/>
    <property type="match status" value="1"/>
</dbReference>
<accession>A0A803NZK1</accession>